<protein>
    <submittedName>
        <fullName evidence="2">Uncharacterized protein</fullName>
    </submittedName>
</protein>
<evidence type="ECO:0000256" key="1">
    <source>
        <dbReference type="SAM" id="Phobius"/>
    </source>
</evidence>
<dbReference type="OrthoDB" id="85340at2759"/>
<feature type="transmembrane region" description="Helical" evidence="1">
    <location>
        <begin position="75"/>
        <end position="95"/>
    </location>
</feature>
<keyword evidence="1" id="KW-0472">Membrane</keyword>
<feature type="transmembrane region" description="Helical" evidence="1">
    <location>
        <begin position="141"/>
        <end position="167"/>
    </location>
</feature>
<dbReference type="AlphaFoldDB" id="T0S6A8"/>
<organism evidence="2 3">
    <name type="scientific">Saprolegnia diclina (strain VS20)</name>
    <dbReference type="NCBI Taxonomy" id="1156394"/>
    <lineage>
        <taxon>Eukaryota</taxon>
        <taxon>Sar</taxon>
        <taxon>Stramenopiles</taxon>
        <taxon>Oomycota</taxon>
        <taxon>Saprolegniomycetes</taxon>
        <taxon>Saprolegniales</taxon>
        <taxon>Saprolegniaceae</taxon>
        <taxon>Saprolegnia</taxon>
    </lineage>
</organism>
<feature type="transmembrane region" description="Helical" evidence="1">
    <location>
        <begin position="107"/>
        <end position="129"/>
    </location>
</feature>
<feature type="transmembrane region" description="Helical" evidence="1">
    <location>
        <begin position="179"/>
        <end position="200"/>
    </location>
</feature>
<evidence type="ECO:0000313" key="2">
    <source>
        <dbReference type="EMBL" id="EQC38277.1"/>
    </source>
</evidence>
<dbReference type="RefSeq" id="XP_008608604.1">
    <property type="nucleotide sequence ID" value="XM_008610382.1"/>
</dbReference>
<sequence>MATIGLTPIWGVATERLADERGPFTYLFYWFVAALRDADSARAKQRVFGLGLLLLLPALLTALCVSFKVDGALGWQWRTVFALVWLVDAACLVYCNRAIRSATMATLSRTLAHLVVYSGLTTHHIFLVLQLEGHITWGWSWVFFPFIATVVPVHGTLLTIVVWAQLLQLAPRLAAAVHWSWLIVFTPLELYAIGSLVYYVRGELLFLPLDTLSTILFLE</sequence>
<dbReference type="EMBL" id="JH767142">
    <property type="protein sequence ID" value="EQC38277.1"/>
    <property type="molecule type" value="Genomic_DNA"/>
</dbReference>
<gene>
    <name evidence="2" type="ORF">SDRG_04701</name>
</gene>
<name>T0S6A8_SAPDV</name>
<accession>T0S6A8</accession>
<keyword evidence="1" id="KW-0812">Transmembrane</keyword>
<reference evidence="2 3" key="1">
    <citation type="submission" date="2012-04" db="EMBL/GenBank/DDBJ databases">
        <title>The Genome Sequence of Saprolegnia declina VS20.</title>
        <authorList>
            <consortium name="The Broad Institute Genome Sequencing Platform"/>
            <person name="Russ C."/>
            <person name="Nusbaum C."/>
            <person name="Tyler B."/>
            <person name="van West P."/>
            <person name="Dieguez-Uribeondo J."/>
            <person name="de Bruijn I."/>
            <person name="Tripathy S."/>
            <person name="Jiang R."/>
            <person name="Young S.K."/>
            <person name="Zeng Q."/>
            <person name="Gargeya S."/>
            <person name="Fitzgerald M."/>
            <person name="Haas B."/>
            <person name="Abouelleil A."/>
            <person name="Alvarado L."/>
            <person name="Arachchi H.M."/>
            <person name="Berlin A."/>
            <person name="Chapman S.B."/>
            <person name="Goldberg J."/>
            <person name="Griggs A."/>
            <person name="Gujja S."/>
            <person name="Hansen M."/>
            <person name="Howarth C."/>
            <person name="Imamovic A."/>
            <person name="Larimer J."/>
            <person name="McCowen C."/>
            <person name="Montmayeur A."/>
            <person name="Murphy C."/>
            <person name="Neiman D."/>
            <person name="Pearson M."/>
            <person name="Priest M."/>
            <person name="Roberts A."/>
            <person name="Saif S."/>
            <person name="Shea T."/>
            <person name="Sisk P."/>
            <person name="Sykes S."/>
            <person name="Wortman J."/>
            <person name="Nusbaum C."/>
            <person name="Birren B."/>
        </authorList>
    </citation>
    <scope>NUCLEOTIDE SEQUENCE [LARGE SCALE GENOMIC DNA]</scope>
    <source>
        <strain evidence="2 3">VS20</strain>
    </source>
</reference>
<evidence type="ECO:0000313" key="3">
    <source>
        <dbReference type="Proteomes" id="UP000030762"/>
    </source>
</evidence>
<dbReference type="Proteomes" id="UP000030762">
    <property type="component" value="Unassembled WGS sequence"/>
</dbReference>
<dbReference type="VEuPathDB" id="FungiDB:SDRG_04701"/>
<proteinExistence type="predicted"/>
<feature type="transmembrane region" description="Helical" evidence="1">
    <location>
        <begin position="47"/>
        <end position="69"/>
    </location>
</feature>
<dbReference type="InParanoid" id="T0S6A8"/>
<keyword evidence="3" id="KW-1185">Reference proteome</keyword>
<dbReference type="OMA" id="RDADSAC"/>
<dbReference type="GeneID" id="19945428"/>
<keyword evidence="1" id="KW-1133">Transmembrane helix</keyword>